<evidence type="ECO:0000313" key="2">
    <source>
        <dbReference type="EMBL" id="NYZ24130.1"/>
    </source>
</evidence>
<sequence length="68" mass="7184">MRVAMTEHAEHHRPSLATVLKGVVGLSFLATVGFGALAPQVGYDPSEWTRALVTFAGAAVGGYLAWRS</sequence>
<gene>
    <name evidence="2" type="ORF">HND93_30875</name>
</gene>
<evidence type="ECO:0000313" key="3">
    <source>
        <dbReference type="Proteomes" id="UP000584642"/>
    </source>
</evidence>
<organism evidence="2 3">
    <name type="scientific">Azospirillum oleiclasticum</name>
    <dbReference type="NCBI Taxonomy" id="2735135"/>
    <lineage>
        <taxon>Bacteria</taxon>
        <taxon>Pseudomonadati</taxon>
        <taxon>Pseudomonadota</taxon>
        <taxon>Alphaproteobacteria</taxon>
        <taxon>Rhodospirillales</taxon>
        <taxon>Azospirillaceae</taxon>
        <taxon>Azospirillum</taxon>
    </lineage>
</organism>
<feature type="transmembrane region" description="Helical" evidence="1">
    <location>
        <begin position="48"/>
        <end position="66"/>
    </location>
</feature>
<protein>
    <submittedName>
        <fullName evidence="2">Uncharacterized protein</fullName>
    </submittedName>
</protein>
<keyword evidence="1" id="KW-1133">Transmembrane helix</keyword>
<reference evidence="2 3" key="1">
    <citation type="submission" date="2020-05" db="EMBL/GenBank/DDBJ databases">
        <title>Azospirillum oleiclasticum sp. nov, a nitrogen-fixing and heavy crude oil-emulsifying bacterium isolated from the crude oil of Yumen Oilfield.</title>
        <authorList>
            <person name="Wu D."/>
            <person name="Cai M."/>
            <person name="Zhang X."/>
        </authorList>
    </citation>
    <scope>NUCLEOTIDE SEQUENCE [LARGE SCALE GENOMIC DNA]</scope>
    <source>
        <strain evidence="2 3">ROY-1-1-2</strain>
    </source>
</reference>
<keyword evidence="3" id="KW-1185">Reference proteome</keyword>
<dbReference type="RefSeq" id="WP_180285905.1">
    <property type="nucleotide sequence ID" value="NZ_JABFDB010000035.1"/>
</dbReference>
<comment type="caution">
    <text evidence="2">The sequence shown here is derived from an EMBL/GenBank/DDBJ whole genome shotgun (WGS) entry which is preliminary data.</text>
</comment>
<accession>A0ABX2TK85</accession>
<proteinExistence type="predicted"/>
<dbReference type="Proteomes" id="UP000584642">
    <property type="component" value="Unassembled WGS sequence"/>
</dbReference>
<keyword evidence="1" id="KW-0812">Transmembrane</keyword>
<keyword evidence="1" id="KW-0472">Membrane</keyword>
<feature type="transmembrane region" description="Helical" evidence="1">
    <location>
        <begin position="20"/>
        <end position="42"/>
    </location>
</feature>
<name>A0ABX2TK85_9PROT</name>
<dbReference type="EMBL" id="JABFDB010000035">
    <property type="protein sequence ID" value="NYZ24130.1"/>
    <property type="molecule type" value="Genomic_DNA"/>
</dbReference>
<evidence type="ECO:0000256" key="1">
    <source>
        <dbReference type="SAM" id="Phobius"/>
    </source>
</evidence>